<sequence>MVMTPIPSIPPDTPLAESLLDEEGRVLLPAGTLLTGPLLSRLANRGIRELPVAPVEPPEANADEREARLRLHLDQLFRHAGSGPAVEALRQAIFEHRLGSRAGAPRMTQK</sequence>
<proteinExistence type="predicted"/>
<dbReference type="Proteomes" id="UP000515733">
    <property type="component" value="Chromosome"/>
</dbReference>
<name>A0A6S6Y388_9PROT</name>
<keyword evidence="2" id="KW-1185">Reference proteome</keyword>
<reference evidence="1 2" key="1">
    <citation type="submission" date="2020-03" db="EMBL/GenBank/DDBJ databases">
        <authorList>
            <consortium name="Genoscope - CEA"/>
            <person name="William W."/>
        </authorList>
    </citation>
    <scope>NUCLEOTIDE SEQUENCE [LARGE SCALE GENOMIC DNA]</scope>
    <source>
        <strain evidence="2">DSM 16959</strain>
    </source>
</reference>
<protein>
    <submittedName>
        <fullName evidence="1">Uncharacterized protein</fullName>
    </submittedName>
</protein>
<dbReference type="KEGG" id="doe:DENOEST_3871"/>
<accession>A0A6S6Y388</accession>
<evidence type="ECO:0000313" key="1">
    <source>
        <dbReference type="EMBL" id="CAB1371025.1"/>
    </source>
</evidence>
<dbReference type="RefSeq" id="WP_145772017.1">
    <property type="nucleotide sequence ID" value="NZ_LR778301.1"/>
</dbReference>
<organism evidence="1 2">
    <name type="scientific">Denitratisoma oestradiolicum</name>
    <dbReference type="NCBI Taxonomy" id="311182"/>
    <lineage>
        <taxon>Bacteria</taxon>
        <taxon>Pseudomonadati</taxon>
        <taxon>Pseudomonadota</taxon>
        <taxon>Betaproteobacteria</taxon>
        <taxon>Nitrosomonadales</taxon>
        <taxon>Sterolibacteriaceae</taxon>
        <taxon>Denitratisoma</taxon>
    </lineage>
</organism>
<evidence type="ECO:0000313" key="2">
    <source>
        <dbReference type="Proteomes" id="UP000515733"/>
    </source>
</evidence>
<dbReference type="AlphaFoldDB" id="A0A6S6Y388"/>
<gene>
    <name evidence="1" type="ORF">DENOEST_3871</name>
</gene>
<dbReference type="EMBL" id="LR778301">
    <property type="protein sequence ID" value="CAB1371025.1"/>
    <property type="molecule type" value="Genomic_DNA"/>
</dbReference>